<evidence type="ECO:0000256" key="2">
    <source>
        <dbReference type="ARBA" id="ARBA00012513"/>
    </source>
</evidence>
<keyword evidence="5 10" id="KW-0547">Nucleotide-binding</keyword>
<comment type="catalytic activity">
    <reaction evidence="8">
        <text>L-threonyl-[protein] + ATP = O-phospho-L-threonyl-[protein] + ADP + H(+)</text>
        <dbReference type="Rhea" id="RHEA:46608"/>
        <dbReference type="Rhea" id="RHEA-COMP:11060"/>
        <dbReference type="Rhea" id="RHEA-COMP:11605"/>
        <dbReference type="ChEBI" id="CHEBI:15378"/>
        <dbReference type="ChEBI" id="CHEBI:30013"/>
        <dbReference type="ChEBI" id="CHEBI:30616"/>
        <dbReference type="ChEBI" id="CHEBI:61977"/>
        <dbReference type="ChEBI" id="CHEBI:456216"/>
        <dbReference type="EC" id="2.7.11.1"/>
    </reaction>
</comment>
<dbReference type="OrthoDB" id="248923at2759"/>
<dbReference type="EC" id="2.7.11.1" evidence="2"/>
<dbReference type="InterPro" id="IPR008271">
    <property type="entry name" value="Ser/Thr_kinase_AS"/>
</dbReference>
<dbReference type="PANTHER" id="PTHR44899:SF6">
    <property type="entry name" value="SERINE_THREONINE PROTEIN KINASE"/>
    <property type="match status" value="1"/>
</dbReference>
<dbReference type="InterPro" id="IPR011009">
    <property type="entry name" value="Kinase-like_dom_sf"/>
</dbReference>
<dbReference type="GO" id="GO:0106310">
    <property type="term" value="F:protein serine kinase activity"/>
    <property type="evidence" value="ECO:0007669"/>
    <property type="project" value="RHEA"/>
</dbReference>
<keyword evidence="7 10" id="KW-0067">ATP-binding</keyword>
<evidence type="ECO:0000256" key="1">
    <source>
        <dbReference type="ARBA" id="ARBA00010886"/>
    </source>
</evidence>
<evidence type="ECO:0000256" key="6">
    <source>
        <dbReference type="ARBA" id="ARBA00022777"/>
    </source>
</evidence>
<dbReference type="SUPFAM" id="SSF56112">
    <property type="entry name" value="Protein kinase-like (PK-like)"/>
    <property type="match status" value="1"/>
</dbReference>
<organism evidence="13 14">
    <name type="scientific">Toxoplasma gondii p89</name>
    <dbReference type="NCBI Taxonomy" id="943119"/>
    <lineage>
        <taxon>Eukaryota</taxon>
        <taxon>Sar</taxon>
        <taxon>Alveolata</taxon>
        <taxon>Apicomplexa</taxon>
        <taxon>Conoidasida</taxon>
        <taxon>Coccidia</taxon>
        <taxon>Eucoccidiorida</taxon>
        <taxon>Eimeriorina</taxon>
        <taxon>Sarcocystidae</taxon>
        <taxon>Toxoplasma</taxon>
    </lineage>
</organism>
<dbReference type="PROSITE" id="PS00107">
    <property type="entry name" value="PROTEIN_KINASE_ATP"/>
    <property type="match status" value="1"/>
</dbReference>
<protein>
    <recommendedName>
        <fullName evidence="2">non-specific serine/threonine protein kinase</fullName>
        <ecNumber evidence="2">2.7.11.1</ecNumber>
    </recommendedName>
</protein>
<dbReference type="CDD" id="cd08215">
    <property type="entry name" value="STKc_Nek"/>
    <property type="match status" value="1"/>
</dbReference>
<evidence type="ECO:0000256" key="3">
    <source>
        <dbReference type="ARBA" id="ARBA00022527"/>
    </source>
</evidence>
<dbReference type="Pfam" id="PF00069">
    <property type="entry name" value="Pkinase"/>
    <property type="match status" value="1"/>
</dbReference>
<comment type="catalytic activity">
    <reaction evidence="9">
        <text>L-seryl-[protein] + ATP = O-phospho-L-seryl-[protein] + ADP + H(+)</text>
        <dbReference type="Rhea" id="RHEA:17989"/>
        <dbReference type="Rhea" id="RHEA-COMP:9863"/>
        <dbReference type="Rhea" id="RHEA-COMP:11604"/>
        <dbReference type="ChEBI" id="CHEBI:15378"/>
        <dbReference type="ChEBI" id="CHEBI:29999"/>
        <dbReference type="ChEBI" id="CHEBI:30616"/>
        <dbReference type="ChEBI" id="CHEBI:83421"/>
        <dbReference type="ChEBI" id="CHEBI:456216"/>
        <dbReference type="EC" id="2.7.11.1"/>
    </reaction>
</comment>
<evidence type="ECO:0000256" key="5">
    <source>
        <dbReference type="ARBA" id="ARBA00022741"/>
    </source>
</evidence>
<sequence length="283" mass="31827">MEKYTCLEAIGEGAYGTAFLARDFDGNKCVIKVIDVSRMTAKERQSCVTEVQLLARLEHPFVVRYLDSFMEGNTLNIVMNYCADGDLAGVIEKQSRTRKPFKEAQILRWLAQILMALKHIHSHKIIHRDIKSQNLLVDWDGRIRLADFGISKLLDYTNAQANTFIGSPYYLSPELCAGNPYATASDIWAAGCVLYEMATFRTPFHMATSIPDLCYKIQNMQIAPLPEVFSSEIQALANLMLQRDPRKRASAGELLERPSMQHAAIPVLLNIADASQMPIWLAV</sequence>
<evidence type="ECO:0000256" key="4">
    <source>
        <dbReference type="ARBA" id="ARBA00022679"/>
    </source>
</evidence>
<dbReference type="InterPro" id="IPR051131">
    <property type="entry name" value="NEK_Ser/Thr_kinase_NIMA"/>
</dbReference>
<dbReference type="GO" id="GO:0004674">
    <property type="term" value="F:protein serine/threonine kinase activity"/>
    <property type="evidence" value="ECO:0007669"/>
    <property type="project" value="UniProtKB-KW"/>
</dbReference>
<dbReference type="SMART" id="SM00220">
    <property type="entry name" value="S_TKc"/>
    <property type="match status" value="1"/>
</dbReference>
<comment type="similarity">
    <text evidence="1">Belongs to the protein kinase superfamily. NEK Ser/Thr protein kinase family. NIMA subfamily.</text>
</comment>
<accession>A0A086JQP2</accession>
<dbReference type="InterPro" id="IPR017441">
    <property type="entry name" value="Protein_kinase_ATP_BS"/>
</dbReference>
<feature type="binding site" evidence="10">
    <location>
        <position position="32"/>
    </location>
    <ligand>
        <name>ATP</name>
        <dbReference type="ChEBI" id="CHEBI:30616"/>
    </ligand>
</feature>
<keyword evidence="3 11" id="KW-0723">Serine/threonine-protein kinase</keyword>
<dbReference type="InterPro" id="IPR000719">
    <property type="entry name" value="Prot_kinase_dom"/>
</dbReference>
<evidence type="ECO:0000256" key="7">
    <source>
        <dbReference type="ARBA" id="ARBA00022840"/>
    </source>
</evidence>
<evidence type="ECO:0000256" key="10">
    <source>
        <dbReference type="PROSITE-ProRule" id="PRU10141"/>
    </source>
</evidence>
<dbReference type="Gene3D" id="3.30.200.20">
    <property type="entry name" value="Phosphorylase Kinase, domain 1"/>
    <property type="match status" value="1"/>
</dbReference>
<evidence type="ECO:0000259" key="12">
    <source>
        <dbReference type="PROSITE" id="PS50011"/>
    </source>
</evidence>
<evidence type="ECO:0000313" key="13">
    <source>
        <dbReference type="EMBL" id="KFG34460.1"/>
    </source>
</evidence>
<dbReference type="PROSITE" id="PS00108">
    <property type="entry name" value="PROTEIN_KINASE_ST"/>
    <property type="match status" value="1"/>
</dbReference>
<evidence type="ECO:0000313" key="14">
    <source>
        <dbReference type="Proteomes" id="UP000028828"/>
    </source>
</evidence>
<comment type="caution">
    <text evidence="13">The sequence shown here is derived from an EMBL/GenBank/DDBJ whole genome shotgun (WGS) entry which is preliminary data.</text>
</comment>
<dbReference type="AlphaFoldDB" id="A0A086JQP2"/>
<proteinExistence type="inferred from homology"/>
<dbReference type="VEuPathDB" id="ToxoDB:TGP89_244620"/>
<dbReference type="PANTHER" id="PTHR44899">
    <property type="entry name" value="CAMK FAMILY PROTEIN KINASE"/>
    <property type="match status" value="1"/>
</dbReference>
<feature type="domain" description="Protein kinase" evidence="12">
    <location>
        <begin position="4"/>
        <end position="265"/>
    </location>
</feature>
<dbReference type="Proteomes" id="UP000028828">
    <property type="component" value="Unassembled WGS sequence"/>
</dbReference>
<evidence type="ECO:0000256" key="8">
    <source>
        <dbReference type="ARBA" id="ARBA00047899"/>
    </source>
</evidence>
<dbReference type="Gene3D" id="1.10.510.10">
    <property type="entry name" value="Transferase(Phosphotransferase) domain 1"/>
    <property type="match status" value="1"/>
</dbReference>
<gene>
    <name evidence="13" type="ORF">TGP89_244620</name>
</gene>
<dbReference type="GO" id="GO:0005524">
    <property type="term" value="F:ATP binding"/>
    <property type="evidence" value="ECO:0007669"/>
    <property type="project" value="UniProtKB-UniRule"/>
</dbReference>
<keyword evidence="4 13" id="KW-0808">Transferase</keyword>
<evidence type="ECO:0000256" key="9">
    <source>
        <dbReference type="ARBA" id="ARBA00048679"/>
    </source>
</evidence>
<dbReference type="PROSITE" id="PS50011">
    <property type="entry name" value="PROTEIN_KINASE_DOM"/>
    <property type="match status" value="1"/>
</dbReference>
<evidence type="ECO:0000256" key="11">
    <source>
        <dbReference type="RuleBase" id="RU000304"/>
    </source>
</evidence>
<name>A0A086JQP2_TOXGO</name>
<keyword evidence="6 13" id="KW-0418">Kinase</keyword>
<dbReference type="EMBL" id="AEYI02001673">
    <property type="protein sequence ID" value="KFG34460.1"/>
    <property type="molecule type" value="Genomic_DNA"/>
</dbReference>
<dbReference type="PIRSF" id="PIRSF000654">
    <property type="entry name" value="Integrin-linked_kinase"/>
    <property type="match status" value="1"/>
</dbReference>
<dbReference type="FunFam" id="3.30.200.20:FF:000097">
    <property type="entry name" value="Probable serine/threonine-protein kinase nek1"/>
    <property type="match status" value="1"/>
</dbReference>
<reference evidence="13 14" key="1">
    <citation type="submission" date="2014-03" db="EMBL/GenBank/DDBJ databases">
        <authorList>
            <person name="Sibley D."/>
            <person name="Venepally P."/>
            <person name="Karamycheva S."/>
            <person name="Hadjithomas M."/>
            <person name="Khan A."/>
            <person name="Brunk B."/>
            <person name="Roos D."/>
            <person name="Caler E."/>
            <person name="Lorenzi H."/>
        </authorList>
    </citation>
    <scope>NUCLEOTIDE SEQUENCE [LARGE SCALE GENOMIC DNA]</scope>
    <source>
        <strain evidence="14">p89</strain>
    </source>
</reference>